<organism evidence="1 2">
    <name type="scientific">Panagrolaimus sp. ES5</name>
    <dbReference type="NCBI Taxonomy" id="591445"/>
    <lineage>
        <taxon>Eukaryota</taxon>
        <taxon>Metazoa</taxon>
        <taxon>Ecdysozoa</taxon>
        <taxon>Nematoda</taxon>
        <taxon>Chromadorea</taxon>
        <taxon>Rhabditida</taxon>
        <taxon>Tylenchina</taxon>
        <taxon>Panagrolaimomorpha</taxon>
        <taxon>Panagrolaimoidea</taxon>
        <taxon>Panagrolaimidae</taxon>
        <taxon>Panagrolaimus</taxon>
    </lineage>
</organism>
<evidence type="ECO:0000313" key="2">
    <source>
        <dbReference type="WBParaSite" id="ES5_v2.g15519.t1"/>
    </source>
</evidence>
<evidence type="ECO:0000313" key="1">
    <source>
        <dbReference type="Proteomes" id="UP000887579"/>
    </source>
</evidence>
<protein>
    <submittedName>
        <fullName evidence="2">PH domain-containing protein</fullName>
    </submittedName>
</protein>
<proteinExistence type="predicted"/>
<dbReference type="WBParaSite" id="ES5_v2.g15519.t1">
    <property type="protein sequence ID" value="ES5_v2.g15519.t1"/>
    <property type="gene ID" value="ES5_v2.g15519"/>
</dbReference>
<name>A0AC34FFA9_9BILA</name>
<sequence length="477" mass="54452">MIKVTKKRKARRKCSPEKLRDEGGSGLEQSSGNDNNDADSENQNYKNEPQNAAPHDPKTQTSNGKGQKCFGTDKTKSGAGGGGGALVSVNELQRITEKNAAQVDVAVIQKVYKGWMNILYEPYNVHASCYKDIQPVLIQLEGPFLRISRPERLVMKHSTQDDPTFTKDFPPMLSESTYDITNAKIKLRPKHLARRRWWVRRYPICIVLASPDDKMHSGGITDDGVNVATIPERASVSPTTYDSDSDHELESDGEQVERKASASTDQLAKSNLQKNFRGPNPRTTRRTIHLFARTPREKERWFHVLRKVCNKYSTFPHESDALEMEKKMFLPEGWTLPKNMNKHYFLYVLQQYRYAKHLDKVLPSSVDNRTKCRETIMKNGGIVNMDLGRVGWHPAAHYSGDDDLVVIANMFGSRILFDYYHNISWIKLLQGRIQAKIAAIHLPYFIDTLELKDFDMGNVIPEITKIYKPVVDDCKFF</sequence>
<accession>A0AC34FFA9</accession>
<reference evidence="2" key="1">
    <citation type="submission" date="2022-11" db="UniProtKB">
        <authorList>
            <consortium name="WormBaseParasite"/>
        </authorList>
    </citation>
    <scope>IDENTIFICATION</scope>
</reference>
<dbReference type="Proteomes" id="UP000887579">
    <property type="component" value="Unplaced"/>
</dbReference>